<sequence length="134" mass="14523">MASQAVVGSLLGSLGRSVGRSVHFSHSIGSQSSRYGSDNIIPCCWESMEPCVCVSVCVCVQGESSRVELPLHSILSSFLLRLNSVDDRRLRNVVLKRATTQQCWHGGRSSPSSRHGLGRWRVRVGVWRVTGGGG</sequence>
<proteinExistence type="predicted"/>
<dbReference type="EMBL" id="GGFJ01011878">
    <property type="protein sequence ID" value="MBW61019.1"/>
    <property type="molecule type" value="Transcribed_RNA"/>
</dbReference>
<dbReference type="AlphaFoldDB" id="A0A2M4C6Y7"/>
<evidence type="ECO:0000313" key="1">
    <source>
        <dbReference type="EMBL" id="MBW61019.1"/>
    </source>
</evidence>
<name>A0A2M4C6Y7_9DIPT</name>
<reference evidence="1" key="1">
    <citation type="submission" date="2018-01" db="EMBL/GenBank/DDBJ databases">
        <title>An insight into the sialome of Amazonian anophelines.</title>
        <authorList>
            <person name="Ribeiro J.M."/>
            <person name="Scarpassa V."/>
            <person name="Calvo E."/>
        </authorList>
    </citation>
    <scope>NUCLEOTIDE SEQUENCE</scope>
    <source>
        <tissue evidence="1">Salivary glands</tissue>
    </source>
</reference>
<protein>
    <submittedName>
        <fullName evidence="1">Putative secreted protein</fullName>
    </submittedName>
</protein>
<accession>A0A2M4C6Y7</accession>
<organism evidence="1">
    <name type="scientific">Anopheles marajoara</name>
    <dbReference type="NCBI Taxonomy" id="58244"/>
    <lineage>
        <taxon>Eukaryota</taxon>
        <taxon>Metazoa</taxon>
        <taxon>Ecdysozoa</taxon>
        <taxon>Arthropoda</taxon>
        <taxon>Hexapoda</taxon>
        <taxon>Insecta</taxon>
        <taxon>Pterygota</taxon>
        <taxon>Neoptera</taxon>
        <taxon>Endopterygota</taxon>
        <taxon>Diptera</taxon>
        <taxon>Nematocera</taxon>
        <taxon>Culicoidea</taxon>
        <taxon>Culicidae</taxon>
        <taxon>Anophelinae</taxon>
        <taxon>Anopheles</taxon>
    </lineage>
</organism>